<sequence length="393" mass="45855">MSEAHSVCLNSVFLSAEVRAELNRMLHHYFDEIRRLFRERAIPAVVYTGGSLARQEPSVCWTEAGELRLFSDIDFVVHTSLEHQHDPWLKNLESFLKQRYPQFNSTVALVSDLNNASGFFARDLSLAQRFPVYQSFDVERLAKDAFDPVQMFNVMVHQISNTFLHPQWSGLSKGAYFRPEARYHYVKLILECLRTQFRSAEDEVIGYYSVYQKRFDPRVARIVDPETIALLTEARELFGTVEIPELDVIKILKASMAVHLGFEQPDVSSDQLRERLDELSLRSAHILPSYRYALLALMFSLDEDGEGQRLFLELFSTILRRMEQDDLVAVKADLHILTDNLWNEPLRLHNDAFRELLKTVILLRRDYVRRWRMQVTGEDKIPDLYNDLIPAKR</sequence>
<protein>
    <recommendedName>
        <fullName evidence="3">Polymerase nucleotidyl transferase domain-containing protein</fullName>
    </recommendedName>
</protein>
<reference evidence="2" key="1">
    <citation type="journal article" date="2019" name="Int. J. Syst. Evol. Microbiol.">
        <title>The Global Catalogue of Microorganisms (GCM) 10K type strain sequencing project: providing services to taxonomists for standard genome sequencing and annotation.</title>
        <authorList>
            <consortium name="The Broad Institute Genomics Platform"/>
            <consortium name="The Broad Institute Genome Sequencing Center for Infectious Disease"/>
            <person name="Wu L."/>
            <person name="Ma J."/>
        </authorList>
    </citation>
    <scope>NUCLEOTIDE SEQUENCE [LARGE SCALE GENOMIC DNA]</scope>
    <source>
        <strain evidence="2">CGMCC 1.13574</strain>
    </source>
</reference>
<organism evidence="1 2">
    <name type="scientific">Tumebacillus lipolyticus</name>
    <dbReference type="NCBI Taxonomy" id="1280370"/>
    <lineage>
        <taxon>Bacteria</taxon>
        <taxon>Bacillati</taxon>
        <taxon>Bacillota</taxon>
        <taxon>Bacilli</taxon>
        <taxon>Bacillales</taxon>
        <taxon>Alicyclobacillaceae</taxon>
        <taxon>Tumebacillus</taxon>
    </lineage>
</organism>
<name>A0ABW4ZYU7_9BACL</name>
<accession>A0ABW4ZYU7</accession>
<proteinExistence type="predicted"/>
<gene>
    <name evidence="1" type="ORF">ACFSOY_11270</name>
</gene>
<evidence type="ECO:0000313" key="2">
    <source>
        <dbReference type="Proteomes" id="UP001597343"/>
    </source>
</evidence>
<dbReference type="RefSeq" id="WP_386046628.1">
    <property type="nucleotide sequence ID" value="NZ_JBHUIO010000005.1"/>
</dbReference>
<evidence type="ECO:0000313" key="1">
    <source>
        <dbReference type="EMBL" id="MFD2170581.1"/>
    </source>
</evidence>
<evidence type="ECO:0008006" key="3">
    <source>
        <dbReference type="Google" id="ProtNLM"/>
    </source>
</evidence>
<dbReference type="Proteomes" id="UP001597343">
    <property type="component" value="Unassembled WGS sequence"/>
</dbReference>
<dbReference type="EMBL" id="JBHUIO010000005">
    <property type="protein sequence ID" value="MFD2170581.1"/>
    <property type="molecule type" value="Genomic_DNA"/>
</dbReference>
<comment type="caution">
    <text evidence="1">The sequence shown here is derived from an EMBL/GenBank/DDBJ whole genome shotgun (WGS) entry which is preliminary data.</text>
</comment>
<keyword evidence="2" id="KW-1185">Reference proteome</keyword>